<keyword evidence="1" id="KW-0614">Plasmid</keyword>
<accession>A0A220ITI7</accession>
<evidence type="ECO:0000313" key="1">
    <source>
        <dbReference type="EMBL" id="ASI38182.1"/>
    </source>
</evidence>
<protein>
    <submittedName>
        <fullName evidence="1">Uncharacterized protein</fullName>
    </submittedName>
</protein>
<organism evidence="1">
    <name type="scientific">Pseudomonas fluorescens</name>
    <dbReference type="NCBI Taxonomy" id="294"/>
    <lineage>
        <taxon>Bacteria</taxon>
        <taxon>Pseudomonadati</taxon>
        <taxon>Pseudomonadota</taxon>
        <taxon>Gammaproteobacteria</taxon>
        <taxon>Pseudomonadales</taxon>
        <taxon>Pseudomonadaceae</taxon>
        <taxon>Pseudomonas</taxon>
    </lineage>
</organism>
<geneLocation type="plasmid" evidence="1">
    <name>pPHE24</name>
</geneLocation>
<reference evidence="1" key="1">
    <citation type="submission" date="2017-01" db="EMBL/GenBank/DDBJ databases">
        <title>IS1411 activates the repA gene of the plasmid pG20 in Pseudomonas fluorescens PC20.</title>
        <authorList>
            <person name="Naanuri E."/>
            <person name="Heinaru E."/>
            <person name="Joesaar M."/>
            <person name="Heinaru A."/>
        </authorList>
    </citation>
    <scope>NUCLEOTIDE SEQUENCE</scope>
    <source>
        <strain evidence="1">PC24</strain>
        <plasmid evidence="1">pPHE24</plasmid>
    </source>
</reference>
<dbReference type="EMBL" id="KY503037">
    <property type="protein sequence ID" value="ASI38182.1"/>
    <property type="molecule type" value="Genomic_DNA"/>
</dbReference>
<dbReference type="AlphaFoldDB" id="A0A220ITI7"/>
<name>A0A220ITI7_PSEFL</name>
<sequence length="208" mass="23408">MATAQPKVTVQLMHDTDAENPRKWDNLAMMVCAHRRYILGDEDGATEALDLIYEHLSERQLNEMGFDSTHVPDIQQALKMTGKAIILPLYLYDHSGITMRTKPFACPWDSGQVGFIFVSKAKVCAEQGWKRLNKSRTEKVTAMLVGEVEVYDQYLTGDVWGFKVIEDGEETDSCWGFYGSDPLSNGVVEHLAGQAKQLVEAGQYQRIN</sequence>
<dbReference type="RefSeq" id="WP_013100892.1">
    <property type="nucleotide sequence ID" value="NZ_KY503037.1"/>
</dbReference>
<proteinExistence type="predicted"/>